<dbReference type="InParanoid" id="B0CNU3"/>
<dbReference type="OrthoDB" id="10055769at2759"/>
<organism evidence="5">
    <name type="scientific">Laccaria bicolor (strain S238N-H82 / ATCC MYA-4686)</name>
    <name type="common">Bicoloured deceiver</name>
    <name type="synonym">Laccaria laccata var. bicolor</name>
    <dbReference type="NCBI Taxonomy" id="486041"/>
    <lineage>
        <taxon>Eukaryota</taxon>
        <taxon>Fungi</taxon>
        <taxon>Dikarya</taxon>
        <taxon>Basidiomycota</taxon>
        <taxon>Agaricomycotina</taxon>
        <taxon>Agaricomycetes</taxon>
        <taxon>Agaricomycetidae</taxon>
        <taxon>Agaricales</taxon>
        <taxon>Agaricineae</taxon>
        <taxon>Hydnangiaceae</taxon>
        <taxon>Laccaria</taxon>
    </lineage>
</organism>
<accession>B0CNU3</accession>
<dbReference type="InterPro" id="IPR057596">
    <property type="entry name" value="RDRP_core"/>
</dbReference>
<dbReference type="GO" id="GO:0031380">
    <property type="term" value="C:nuclear RNA-directed RNA polymerase complex"/>
    <property type="evidence" value="ECO:0007669"/>
    <property type="project" value="TreeGrafter"/>
</dbReference>
<feature type="region of interest" description="Disordered" evidence="2">
    <location>
        <begin position="1140"/>
        <end position="1167"/>
    </location>
</feature>
<gene>
    <name evidence="4" type="ORF">LACBIDRAFT_301565</name>
</gene>
<dbReference type="PANTHER" id="PTHR23079:SF14">
    <property type="entry name" value="RNA-DEPENDENT RNA POLYMERASE"/>
    <property type="match status" value="1"/>
</dbReference>
<dbReference type="PANTHER" id="PTHR23079">
    <property type="entry name" value="RNA-DEPENDENT RNA POLYMERASE"/>
    <property type="match status" value="1"/>
</dbReference>
<comment type="catalytic activity">
    <reaction evidence="1">
        <text>RNA(n) + a ribonucleoside 5'-triphosphate = RNA(n+1) + diphosphate</text>
        <dbReference type="Rhea" id="RHEA:21248"/>
        <dbReference type="Rhea" id="RHEA-COMP:14527"/>
        <dbReference type="Rhea" id="RHEA-COMP:17342"/>
        <dbReference type="ChEBI" id="CHEBI:33019"/>
        <dbReference type="ChEBI" id="CHEBI:61557"/>
        <dbReference type="ChEBI" id="CHEBI:140395"/>
        <dbReference type="EC" id="2.7.7.48"/>
    </reaction>
</comment>
<sequence>MSRSSTPMVTRTGSGDLDVDSDYFNDEDALFCSAVAGLSNESFDNSPLRAPKKRYSDKTRGTPSGSTPNVASSFHATRTPESNPFAKELFATAVKKAASSASATRRQNPIPITPSKTPAKYPVKQTPVDVSSTIRKELAKIDISDSSSPSPPAKRLFVKPLASKSDEKRKMIVVGDTDSDTEELFTDTDCSPINPSSNSSFAYPLSGSNSSFSFVSSQSSSSGPSSQEGKLDRHGANSSPQKARTPFTEGVPLKSTFFCKPNTQLTSDAPISTTPPLPVATTQSVTPATPIPESVTEFCKKSLSTKLDSYIIAHCSTTQSIFEDHNIAWGTQYELARGVTHCTWTWEQVREQVPNLTGPNTTAAYKVRAVMRGKAIPLKKQNFAVWAELDREQDAIKENLSRGLGLMGPWKGDPDWHGGQVQQLAQLVKVNGSLKVQLEPLEKRRSHRFARFYGSRRIIQLRIPDDMVTKDNATVKQFLSQKFILLGRIFVPFHSKDGGVYMVETDQNSGRIPKGSCGDQYRLSFDAFMRWHNPLEYNFKQAASKFVTRYALGLSNSIPALEFSVENIIFIRDIYAEDWHGEDHKAPAEKIMTDGCGFINLTAMKIIKKKFNYDSLPTGIQGRIAGAKGMWIRHPTDDSLEPKIWIRDSQNKIKLSELDKAHRIFDLLSVSKPSSSIALSQQSILNLSFNGIPDDVLVKLLEQGIVDEVMPLLDWKRPNAMTVLWDAINKSAGVSGSRTQRVAAGASRALGFQRQDWGHDDVVADQDAETQDISGTTYTGRNEYSKAPLALHEMTMELIQAGFHPSQCKILQDKIKFMVQQTINSSVEKYRIPIKESTGGYIVADPTGLLEEGQIYYRSSVPMTDPDTEMDYFVLQGEVVLGRYPIRLPSDMQKVTAVDIPELFNWPDVIIVSTKGKFSLASLLSGGDQDGDELLVIKDKLIVDSFKNQPLTVIPSGLMESDFEREVESVPDFCCRALSLEEAASHKAFQEVLLLNLNVSQVGLYSTFHENAIWKYGYSHPETVRLAYIFCILLDSSKTGHRLKSGIFEKDRKRYVGQEEPSGILHRLLKAGRTKGDELIQAFHDACKENLVKDKAILEPYNTASNYALVTFDTNKVVGQMFLDELTRIRKHVDDAHLEFGKSANHHTPDTPTPGTPSKKSKKAKSYRATADQDDKMLAAAQKYAEPLEGIILTRDLESVMASYAYAASKSPHFAFTVAFQQICTIKAKSCKGGIAPSTREFDEARKITASFLRALNRGTDDNYYGSY</sequence>
<dbReference type="GeneID" id="6068993"/>
<keyword evidence="1" id="KW-0808">Transferase</keyword>
<dbReference type="Pfam" id="PF05183">
    <property type="entry name" value="RdRP"/>
    <property type="match status" value="1"/>
</dbReference>
<dbReference type="HOGENOM" id="CLU_003387_0_0_1"/>
<dbReference type="KEGG" id="lbc:LACBIDRAFT_301565"/>
<feature type="region of interest" description="Disordered" evidence="2">
    <location>
        <begin position="97"/>
        <end position="128"/>
    </location>
</feature>
<feature type="compositionally biased region" description="Acidic residues" evidence="2">
    <location>
        <begin position="177"/>
        <end position="186"/>
    </location>
</feature>
<dbReference type="InterPro" id="IPR007855">
    <property type="entry name" value="RDRP"/>
</dbReference>
<evidence type="ECO:0000259" key="3">
    <source>
        <dbReference type="Pfam" id="PF05183"/>
    </source>
</evidence>
<evidence type="ECO:0000256" key="1">
    <source>
        <dbReference type="RuleBase" id="RU363098"/>
    </source>
</evidence>
<feature type="compositionally biased region" description="Low complexity" evidence="2">
    <location>
        <begin position="214"/>
        <end position="227"/>
    </location>
</feature>
<dbReference type="EC" id="2.7.7.48" evidence="1"/>
<feature type="region of interest" description="Disordered" evidence="2">
    <location>
        <begin position="214"/>
        <end position="248"/>
    </location>
</feature>
<dbReference type="GO" id="GO:0030422">
    <property type="term" value="P:siRNA processing"/>
    <property type="evidence" value="ECO:0007669"/>
    <property type="project" value="TreeGrafter"/>
</dbReference>
<protein>
    <recommendedName>
        <fullName evidence="1">RNA-dependent RNA polymerase</fullName>
        <ecNumber evidence="1">2.7.7.48</ecNumber>
    </recommendedName>
</protein>
<feature type="region of interest" description="Disordered" evidence="2">
    <location>
        <begin position="268"/>
        <end position="288"/>
    </location>
</feature>
<dbReference type="RefSeq" id="XP_001873562.1">
    <property type="nucleotide sequence ID" value="XM_001873527.1"/>
</dbReference>
<comment type="similarity">
    <text evidence="1">Belongs to the RdRP family.</text>
</comment>
<evidence type="ECO:0000313" key="5">
    <source>
        <dbReference type="Proteomes" id="UP000001194"/>
    </source>
</evidence>
<keyword evidence="1" id="KW-0694">RNA-binding</keyword>
<keyword evidence="1" id="KW-0696">RNA-directed RNA polymerase</keyword>
<name>B0CNU3_LACBS</name>
<evidence type="ECO:0000313" key="4">
    <source>
        <dbReference type="EMBL" id="EDR15354.1"/>
    </source>
</evidence>
<dbReference type="GO" id="GO:0003723">
    <property type="term" value="F:RNA binding"/>
    <property type="evidence" value="ECO:0007669"/>
    <property type="project" value="UniProtKB-KW"/>
</dbReference>
<proteinExistence type="inferred from homology"/>
<dbReference type="AlphaFoldDB" id="B0CNU3"/>
<keyword evidence="1" id="KW-0548">Nucleotidyltransferase</keyword>
<feature type="compositionally biased region" description="Polar residues" evidence="2">
    <location>
        <begin position="61"/>
        <end position="82"/>
    </location>
</feature>
<dbReference type="Proteomes" id="UP000001194">
    <property type="component" value="Unassembled WGS sequence"/>
</dbReference>
<dbReference type="GO" id="GO:0003968">
    <property type="term" value="F:RNA-directed RNA polymerase activity"/>
    <property type="evidence" value="ECO:0007669"/>
    <property type="project" value="UniProtKB-KW"/>
</dbReference>
<feature type="region of interest" description="Disordered" evidence="2">
    <location>
        <begin position="40"/>
        <end position="82"/>
    </location>
</feature>
<evidence type="ECO:0000256" key="2">
    <source>
        <dbReference type="SAM" id="MobiDB-lite"/>
    </source>
</evidence>
<keyword evidence="5" id="KW-1185">Reference proteome</keyword>
<dbReference type="EMBL" id="DS547091">
    <property type="protein sequence ID" value="EDR15354.1"/>
    <property type="molecule type" value="Genomic_DNA"/>
</dbReference>
<reference evidence="4 5" key="1">
    <citation type="journal article" date="2008" name="Nature">
        <title>The genome of Laccaria bicolor provides insights into mycorrhizal symbiosis.</title>
        <authorList>
            <person name="Martin F."/>
            <person name="Aerts A."/>
            <person name="Ahren D."/>
            <person name="Brun A."/>
            <person name="Danchin E.G.J."/>
            <person name="Duchaussoy F."/>
            <person name="Gibon J."/>
            <person name="Kohler A."/>
            <person name="Lindquist E."/>
            <person name="Pereda V."/>
            <person name="Salamov A."/>
            <person name="Shapiro H.J."/>
            <person name="Wuyts J."/>
            <person name="Blaudez D."/>
            <person name="Buee M."/>
            <person name="Brokstein P."/>
            <person name="Canbaeck B."/>
            <person name="Cohen D."/>
            <person name="Courty P.E."/>
            <person name="Coutinho P.M."/>
            <person name="Delaruelle C."/>
            <person name="Detter J.C."/>
            <person name="Deveau A."/>
            <person name="DiFazio S."/>
            <person name="Duplessis S."/>
            <person name="Fraissinet-Tachet L."/>
            <person name="Lucic E."/>
            <person name="Frey-Klett P."/>
            <person name="Fourrey C."/>
            <person name="Feussner I."/>
            <person name="Gay G."/>
            <person name="Grimwood J."/>
            <person name="Hoegger P.J."/>
            <person name="Jain P."/>
            <person name="Kilaru S."/>
            <person name="Labbe J."/>
            <person name="Lin Y.C."/>
            <person name="Legue V."/>
            <person name="Le Tacon F."/>
            <person name="Marmeisse R."/>
            <person name="Melayah D."/>
            <person name="Montanini B."/>
            <person name="Muratet M."/>
            <person name="Nehls U."/>
            <person name="Niculita-Hirzel H."/>
            <person name="Oudot-Le Secq M.P."/>
            <person name="Peter M."/>
            <person name="Quesneville H."/>
            <person name="Rajashekar B."/>
            <person name="Reich M."/>
            <person name="Rouhier N."/>
            <person name="Schmutz J."/>
            <person name="Yin T."/>
            <person name="Chalot M."/>
            <person name="Henrissat B."/>
            <person name="Kuees U."/>
            <person name="Lucas S."/>
            <person name="Van de Peer Y."/>
            <person name="Podila G.K."/>
            <person name="Polle A."/>
            <person name="Pukkila P.J."/>
            <person name="Richardson P.M."/>
            <person name="Rouze P."/>
            <person name="Sanders I.R."/>
            <person name="Stajich J.E."/>
            <person name="Tunlid A."/>
            <person name="Tuskan G."/>
            <person name="Grigoriev I.V."/>
        </authorList>
    </citation>
    <scope>NUCLEOTIDE SEQUENCE [LARGE SCALE GENOMIC DNA]</scope>
    <source>
        <strain evidence="5">S238N-H82 / ATCC MYA-4686</strain>
    </source>
</reference>
<feature type="domain" description="RDRP core" evidence="3">
    <location>
        <begin position="434"/>
        <end position="1045"/>
    </location>
</feature>
<feature type="region of interest" description="Disordered" evidence="2">
    <location>
        <begin position="140"/>
        <end position="194"/>
    </location>
</feature>